<evidence type="ECO:0000313" key="2">
    <source>
        <dbReference type="EMBL" id="KKM91946.1"/>
    </source>
</evidence>
<organism evidence="2">
    <name type="scientific">marine sediment metagenome</name>
    <dbReference type="NCBI Taxonomy" id="412755"/>
    <lineage>
        <taxon>unclassified sequences</taxon>
        <taxon>metagenomes</taxon>
        <taxon>ecological metagenomes</taxon>
    </lineage>
</organism>
<protein>
    <recommendedName>
        <fullName evidence="1">Transposase IS4-like domain-containing protein</fullName>
    </recommendedName>
</protein>
<dbReference type="GO" id="GO:0004803">
    <property type="term" value="F:transposase activity"/>
    <property type="evidence" value="ECO:0007669"/>
    <property type="project" value="InterPro"/>
</dbReference>
<name>A0A0F9LXS8_9ZZZZ</name>
<feature type="domain" description="Transposase IS4-like" evidence="1">
    <location>
        <begin position="219"/>
        <end position="413"/>
    </location>
</feature>
<dbReference type="InterPro" id="IPR002559">
    <property type="entry name" value="Transposase_11"/>
</dbReference>
<dbReference type="EMBL" id="LAZR01006463">
    <property type="protein sequence ID" value="KKM91946.1"/>
    <property type="molecule type" value="Genomic_DNA"/>
</dbReference>
<evidence type="ECO:0000259" key="1">
    <source>
        <dbReference type="Pfam" id="PF01609"/>
    </source>
</evidence>
<gene>
    <name evidence="2" type="ORF">LCGC14_1223440</name>
</gene>
<reference evidence="2" key="1">
    <citation type="journal article" date="2015" name="Nature">
        <title>Complex archaea that bridge the gap between prokaryotes and eukaryotes.</title>
        <authorList>
            <person name="Spang A."/>
            <person name="Saw J.H."/>
            <person name="Jorgensen S.L."/>
            <person name="Zaremba-Niedzwiedzka K."/>
            <person name="Martijn J."/>
            <person name="Lind A.E."/>
            <person name="van Eijk R."/>
            <person name="Schleper C."/>
            <person name="Guy L."/>
            <person name="Ettema T.J."/>
        </authorList>
    </citation>
    <scope>NUCLEOTIDE SEQUENCE</scope>
</reference>
<sequence>MQITDYIFKVKKQIFVMRIAKDYRTAMKLINSVPRKPKQKRGRKKDITKLFYKIDHFIKKGDLSAIKPQYLRRFRDVAVVPESEITYKGISQVEKLMLKALPGFTGFFEHIITCNNFSYFDDLQGKLEAKGISFRDRFLHDIIIIELSRIHIGIDNYTSYMNAIRYFQANYLKTVLHDPYYFPDVAIVSHALRVIPLEALRQFFLELLEETYEFKIAKNRILIWDAQFVHSNSSDQFNKEKGSYNDPDAGFCKHQGKSYGVGYKVSTIYAYCGNRSVPIYCELFPGNTDEYTVFKVTFKHFFALDFESPLIILADAGPYSIEILKWIFEMGTIPLINSKKSIKNQNIMKLNDNFYVNMDFIPSDWTKEDLILMMNIRSEIERQFSHNIVVYHVRRANVRGLEMVSKHRYLILILDLLKINTAYKLGRPDMIGKTRVFTMTKGVDFYSIFPEIAKEDGFHILLPEYSRNPTFLRMG</sequence>
<proteinExistence type="predicted"/>
<dbReference type="Pfam" id="PF01609">
    <property type="entry name" value="DDE_Tnp_1"/>
    <property type="match status" value="1"/>
</dbReference>
<comment type="caution">
    <text evidence="2">The sequence shown here is derived from an EMBL/GenBank/DDBJ whole genome shotgun (WGS) entry which is preliminary data.</text>
</comment>
<accession>A0A0F9LXS8</accession>
<dbReference type="GO" id="GO:0003677">
    <property type="term" value="F:DNA binding"/>
    <property type="evidence" value="ECO:0007669"/>
    <property type="project" value="InterPro"/>
</dbReference>
<dbReference type="GO" id="GO:0006313">
    <property type="term" value="P:DNA transposition"/>
    <property type="evidence" value="ECO:0007669"/>
    <property type="project" value="InterPro"/>
</dbReference>
<dbReference type="AlphaFoldDB" id="A0A0F9LXS8"/>